<dbReference type="Proteomes" id="UP000030014">
    <property type="component" value="Unassembled WGS sequence"/>
</dbReference>
<accession>A0A0A0IMW4</accession>
<name>A0A0A0IMW4_CLOBO</name>
<organism evidence="7 8">
    <name type="scientific">Clostridium botulinum C/D str. DC5</name>
    <dbReference type="NCBI Taxonomy" id="1443128"/>
    <lineage>
        <taxon>Bacteria</taxon>
        <taxon>Bacillati</taxon>
        <taxon>Bacillota</taxon>
        <taxon>Clostridia</taxon>
        <taxon>Eubacteriales</taxon>
        <taxon>Clostridiaceae</taxon>
        <taxon>Clostridium</taxon>
    </lineage>
</organism>
<keyword evidence="5" id="KW-0472">Membrane</keyword>
<evidence type="ECO:0000256" key="2">
    <source>
        <dbReference type="ARBA" id="ARBA00022578"/>
    </source>
</evidence>
<evidence type="ECO:0000313" key="7">
    <source>
        <dbReference type="EMBL" id="KGN01974.1"/>
    </source>
</evidence>
<reference evidence="7 8" key="1">
    <citation type="submission" date="2014-01" db="EMBL/GenBank/DDBJ databases">
        <title>Plasmidome dynamics in the species complex Clostridium novyi sensu lato converts strains of independent lineages into distinctly different pathogens.</title>
        <authorList>
            <person name="Skarin H."/>
            <person name="Segerman B."/>
        </authorList>
    </citation>
    <scope>NUCLEOTIDE SEQUENCE [LARGE SCALE GENOMIC DNA]</scope>
    <source>
        <strain evidence="7 8">DC5</strain>
    </source>
</reference>
<dbReference type="PANTHER" id="PTHR33258:SF1">
    <property type="entry name" value="TRANSPOSASE INSL FOR INSERTION SEQUENCE ELEMENT IS186A-RELATED"/>
    <property type="match status" value="1"/>
</dbReference>
<evidence type="ECO:0000256" key="4">
    <source>
        <dbReference type="ARBA" id="ARBA00023172"/>
    </source>
</evidence>
<dbReference type="InterPro" id="IPR012337">
    <property type="entry name" value="RNaseH-like_sf"/>
</dbReference>
<keyword evidence="4" id="KW-0233">DNA recombination</keyword>
<sequence length="374" mass="43993">MKNNYTLVFQKLIDLINWNILKIFAYKLDIDYLIIENHLKSLIYFHIAELDSLRDINDFMKSPSELKQLIKGVSLGSLSNYNNKINYEVLLPIMNNIIFNALASIPVSERIKKFGSVKLIDSTTVSMGMTYFNWAKFRSTKAGIKMHTKFDLGKNVPETIIVTNAKVHDKNKLDELMSEENCIYIYDRAYVDYEKSDHYTKTNRFFISRLKKNAIINEVETLNITWCDKKLLDDNIKIIYDKVVYLGKEDTYKTTEKYRIIKVLDKDNNELVFITNIFYLSTEEIAWLYKKRWEIELFFKWIKQKLKIKKFIGNSLNAVMMQIISAIITFIMLKLIQNGVNSAYGLTTIKRIIKHSLTNKVNIKEFSWFIFLGS</sequence>
<evidence type="ECO:0000256" key="5">
    <source>
        <dbReference type="SAM" id="Phobius"/>
    </source>
</evidence>
<evidence type="ECO:0000256" key="1">
    <source>
        <dbReference type="ARBA" id="ARBA00010075"/>
    </source>
</evidence>
<evidence type="ECO:0000256" key="3">
    <source>
        <dbReference type="ARBA" id="ARBA00023125"/>
    </source>
</evidence>
<keyword evidence="2" id="KW-0815">Transposition</keyword>
<feature type="transmembrane region" description="Helical" evidence="5">
    <location>
        <begin position="311"/>
        <end position="333"/>
    </location>
</feature>
<dbReference type="InterPro" id="IPR002559">
    <property type="entry name" value="Transposase_11"/>
</dbReference>
<feature type="domain" description="Transposase IS4-like" evidence="6">
    <location>
        <begin position="114"/>
        <end position="329"/>
    </location>
</feature>
<dbReference type="GO" id="GO:0004803">
    <property type="term" value="F:transposase activity"/>
    <property type="evidence" value="ECO:0007669"/>
    <property type="project" value="InterPro"/>
</dbReference>
<proteinExistence type="inferred from homology"/>
<keyword evidence="3" id="KW-0238">DNA-binding</keyword>
<dbReference type="InterPro" id="IPR047952">
    <property type="entry name" value="Transpos_IS4"/>
</dbReference>
<dbReference type="AlphaFoldDB" id="A0A0A0IMW4"/>
<comment type="similarity">
    <text evidence="1">Belongs to the transposase 11 family.</text>
</comment>
<keyword evidence="5" id="KW-1133">Transmembrane helix</keyword>
<dbReference type="Pfam" id="PF01609">
    <property type="entry name" value="DDE_Tnp_1"/>
    <property type="match status" value="1"/>
</dbReference>
<dbReference type="GO" id="GO:0006313">
    <property type="term" value="P:DNA transposition"/>
    <property type="evidence" value="ECO:0007669"/>
    <property type="project" value="InterPro"/>
</dbReference>
<gene>
    <name evidence="7" type="ORF">Z955_00035</name>
</gene>
<evidence type="ECO:0000259" key="6">
    <source>
        <dbReference type="Pfam" id="PF01609"/>
    </source>
</evidence>
<protein>
    <recommendedName>
        <fullName evidence="6">Transposase IS4-like domain-containing protein</fullName>
    </recommendedName>
</protein>
<dbReference type="NCBIfam" id="NF033592">
    <property type="entry name" value="transpos_IS4_1"/>
    <property type="match status" value="1"/>
</dbReference>
<keyword evidence="5" id="KW-0812">Transmembrane</keyword>
<dbReference type="GO" id="GO:0003677">
    <property type="term" value="F:DNA binding"/>
    <property type="evidence" value="ECO:0007669"/>
    <property type="project" value="UniProtKB-KW"/>
</dbReference>
<dbReference type="PANTHER" id="PTHR33258">
    <property type="entry name" value="TRANSPOSASE INSL FOR INSERTION SEQUENCE ELEMENT IS186A-RELATED"/>
    <property type="match status" value="1"/>
</dbReference>
<comment type="caution">
    <text evidence="7">The sequence shown here is derived from an EMBL/GenBank/DDBJ whole genome shotgun (WGS) entry which is preliminary data.</text>
</comment>
<evidence type="ECO:0000313" key="8">
    <source>
        <dbReference type="Proteomes" id="UP000030014"/>
    </source>
</evidence>
<dbReference type="EMBL" id="JDRY01000001">
    <property type="protein sequence ID" value="KGN01974.1"/>
    <property type="molecule type" value="Genomic_DNA"/>
</dbReference>
<dbReference type="SUPFAM" id="SSF53098">
    <property type="entry name" value="Ribonuclease H-like"/>
    <property type="match status" value="1"/>
</dbReference>